<dbReference type="Proteomes" id="UP000405524">
    <property type="component" value="Unassembled WGS sequence"/>
</dbReference>
<name>A0A5K1ISI0_9ACTN</name>
<dbReference type="AlphaFoldDB" id="A0A5K1ISI0"/>
<gene>
    <name evidence="1" type="ORF">JKKLCJKK_00384</name>
</gene>
<organism evidence="1 2">
    <name type="scientific">Collinsella intestinalis</name>
    <dbReference type="NCBI Taxonomy" id="147207"/>
    <lineage>
        <taxon>Bacteria</taxon>
        <taxon>Bacillati</taxon>
        <taxon>Actinomycetota</taxon>
        <taxon>Coriobacteriia</taxon>
        <taxon>Coriobacteriales</taxon>
        <taxon>Coriobacteriaceae</taxon>
        <taxon>Collinsella</taxon>
    </lineage>
</organism>
<dbReference type="Pfam" id="PF05119">
    <property type="entry name" value="Terminase_4"/>
    <property type="match status" value="1"/>
</dbReference>
<proteinExistence type="predicted"/>
<sequence>MGRMPDAHAIRRTKDKAVIIPETVEASSLTPPETVLAHPHMTELWTSLVGSGIAYEERDIPLIEQLVWDFETVEQCRARVMGADGQMKLMVPVGEPDPDTGEYLKFIPNPYLKQMREAMTEGLKLADQLGLSPMARARLGLTQAAGKAATLSIAETIDALMEKRGR</sequence>
<dbReference type="EMBL" id="CABWIC010000007">
    <property type="protein sequence ID" value="VWL91653.1"/>
    <property type="molecule type" value="Genomic_DNA"/>
</dbReference>
<accession>A0A5K1ISI0</accession>
<evidence type="ECO:0000313" key="1">
    <source>
        <dbReference type="EMBL" id="VWL91653.1"/>
    </source>
</evidence>
<protein>
    <submittedName>
        <fullName evidence="1">Phage terminase, small subunit</fullName>
    </submittedName>
</protein>
<reference evidence="1 2" key="1">
    <citation type="submission" date="2019-10" db="EMBL/GenBank/DDBJ databases">
        <authorList>
            <person name="Wolf R A."/>
        </authorList>
    </citation>
    <scope>NUCLEOTIDE SEQUENCE [LARGE SCALE GENOMIC DNA]</scope>
    <source>
        <strain evidence="1">Collinsella_intestinalis_DSM_13632</strain>
    </source>
</reference>
<evidence type="ECO:0000313" key="2">
    <source>
        <dbReference type="Proteomes" id="UP000405524"/>
    </source>
</evidence>
<dbReference type="InterPro" id="IPR006448">
    <property type="entry name" value="Phage_term_ssu_P27"/>
</dbReference>